<gene>
    <name evidence="7" type="ORF">B1B_03134</name>
</gene>
<dbReference type="EMBL" id="AUZY01001904">
    <property type="protein sequence ID" value="EQD73605.1"/>
    <property type="molecule type" value="Genomic_DNA"/>
</dbReference>
<dbReference type="SUPFAM" id="SSF52540">
    <property type="entry name" value="P-loop containing nucleoside triphosphate hydrolases"/>
    <property type="match status" value="1"/>
</dbReference>
<dbReference type="NCBIfam" id="TIGR02173">
    <property type="entry name" value="cyt_kin_arch"/>
    <property type="match status" value="1"/>
</dbReference>
<sequence>MRGTTVTLAGPAGSGKTTAARRLGLKLGREVVSGGELFRQMARDRKLDLLAFSALAEKDPRLDHELDERMVGLANGQRILESRIIGELLHRRSLPVWRIGLTAPEEVRAERVGQRENRPASEVLPEMRQRETSERRRYLHYYAIDVDQLGTELTLDTEALGPDAVVEAILSALPPEILHP</sequence>
<dbReference type="AlphaFoldDB" id="T1CUX0"/>
<dbReference type="GO" id="GO:0016776">
    <property type="term" value="F:phosphotransferase activity, phosphate group as acceptor"/>
    <property type="evidence" value="ECO:0007669"/>
    <property type="project" value="InterPro"/>
</dbReference>
<dbReference type="EC" id="2.7.4.14" evidence="7"/>
<keyword evidence="4 7" id="KW-0418">Kinase</keyword>
<evidence type="ECO:0000256" key="1">
    <source>
        <dbReference type="ARBA" id="ARBA00022490"/>
    </source>
</evidence>
<comment type="caution">
    <text evidence="7">The sequence shown here is derived from an EMBL/GenBank/DDBJ whole genome shotgun (WGS) entry which is preliminary data.</text>
</comment>
<dbReference type="GO" id="GO:0005524">
    <property type="term" value="F:ATP binding"/>
    <property type="evidence" value="ECO:0007669"/>
    <property type="project" value="UniProtKB-KW"/>
</dbReference>
<evidence type="ECO:0000256" key="6">
    <source>
        <dbReference type="SAM" id="MobiDB-lite"/>
    </source>
</evidence>
<keyword evidence="3" id="KW-0547">Nucleotide-binding</keyword>
<keyword evidence="5" id="KW-0067">ATP-binding</keyword>
<dbReference type="InterPro" id="IPR011892">
    <property type="entry name" value="Cyt_kin_arch"/>
</dbReference>
<organism evidence="7">
    <name type="scientific">mine drainage metagenome</name>
    <dbReference type="NCBI Taxonomy" id="410659"/>
    <lineage>
        <taxon>unclassified sequences</taxon>
        <taxon>metagenomes</taxon>
        <taxon>ecological metagenomes</taxon>
    </lineage>
</organism>
<accession>T1CUX0</accession>
<evidence type="ECO:0000256" key="4">
    <source>
        <dbReference type="ARBA" id="ARBA00022777"/>
    </source>
</evidence>
<name>T1CUX0_9ZZZZ</name>
<keyword evidence="1" id="KW-0963">Cytoplasm</keyword>
<proteinExistence type="predicted"/>
<feature type="region of interest" description="Disordered" evidence="6">
    <location>
        <begin position="110"/>
        <end position="129"/>
    </location>
</feature>
<dbReference type="Gene3D" id="3.40.50.300">
    <property type="entry name" value="P-loop containing nucleotide triphosphate hydrolases"/>
    <property type="match status" value="1"/>
</dbReference>
<protein>
    <submittedName>
        <fullName evidence="7">Cytidylate kinase</fullName>
        <ecNumber evidence="7">2.7.4.14</ecNumber>
    </submittedName>
</protein>
<keyword evidence="2 7" id="KW-0808">Transferase</keyword>
<evidence type="ECO:0000256" key="5">
    <source>
        <dbReference type="ARBA" id="ARBA00022840"/>
    </source>
</evidence>
<dbReference type="GO" id="GO:0016301">
    <property type="term" value="F:kinase activity"/>
    <property type="evidence" value="ECO:0007669"/>
    <property type="project" value="UniProtKB-KW"/>
</dbReference>
<evidence type="ECO:0000256" key="2">
    <source>
        <dbReference type="ARBA" id="ARBA00022679"/>
    </source>
</evidence>
<reference evidence="7" key="2">
    <citation type="journal article" date="2014" name="ISME J.">
        <title>Microbial stratification in low pH oxic and suboxic macroscopic growths along an acid mine drainage.</title>
        <authorList>
            <person name="Mendez-Garcia C."/>
            <person name="Mesa V."/>
            <person name="Sprenger R.R."/>
            <person name="Richter M."/>
            <person name="Diez M.S."/>
            <person name="Solano J."/>
            <person name="Bargiela R."/>
            <person name="Golyshina O.V."/>
            <person name="Manteca A."/>
            <person name="Ramos J.L."/>
            <person name="Gallego J.R."/>
            <person name="Llorente I."/>
            <person name="Martins Dos Santos V.A."/>
            <person name="Jensen O.N."/>
            <person name="Pelaez A.I."/>
            <person name="Sanchez J."/>
            <person name="Ferrer M."/>
        </authorList>
    </citation>
    <scope>NUCLEOTIDE SEQUENCE</scope>
</reference>
<evidence type="ECO:0000313" key="7">
    <source>
        <dbReference type="EMBL" id="EQD73605.1"/>
    </source>
</evidence>
<evidence type="ECO:0000256" key="3">
    <source>
        <dbReference type="ARBA" id="ARBA00022741"/>
    </source>
</evidence>
<dbReference type="InterPro" id="IPR027417">
    <property type="entry name" value="P-loop_NTPase"/>
</dbReference>
<dbReference type="GO" id="GO:0006139">
    <property type="term" value="P:nucleobase-containing compound metabolic process"/>
    <property type="evidence" value="ECO:0007669"/>
    <property type="project" value="InterPro"/>
</dbReference>
<dbReference type="Pfam" id="PF13238">
    <property type="entry name" value="AAA_18"/>
    <property type="match status" value="1"/>
</dbReference>
<reference evidence="7" key="1">
    <citation type="submission" date="2013-08" db="EMBL/GenBank/DDBJ databases">
        <authorList>
            <person name="Mendez C."/>
            <person name="Richter M."/>
            <person name="Ferrer M."/>
            <person name="Sanchez J."/>
        </authorList>
    </citation>
    <scope>NUCLEOTIDE SEQUENCE</scope>
</reference>